<feature type="binding site" evidence="2">
    <location>
        <position position="327"/>
    </location>
    <ligand>
        <name>FAD</name>
        <dbReference type="ChEBI" id="CHEBI:57692"/>
    </ligand>
</feature>
<dbReference type="KEGG" id="cber:B5D82_17130"/>
<evidence type="ECO:0000256" key="1">
    <source>
        <dbReference type="PIRSR" id="PIRSR011396-1"/>
    </source>
</evidence>
<dbReference type="Pfam" id="PF04820">
    <property type="entry name" value="Trp_halogenase"/>
    <property type="match status" value="1"/>
</dbReference>
<accession>A0A222GBS6</accession>
<keyword evidence="2" id="KW-0274">FAD</keyword>
<dbReference type="OrthoDB" id="7178350at2"/>
<dbReference type="PIRSF" id="PIRSF011396">
    <property type="entry name" value="Trp_halogenase"/>
    <property type="match status" value="1"/>
</dbReference>
<evidence type="ECO:0000256" key="2">
    <source>
        <dbReference type="PIRSR" id="PIRSR011396-2"/>
    </source>
</evidence>
<dbReference type="EMBL" id="CP020465">
    <property type="protein sequence ID" value="ASP49345.1"/>
    <property type="molecule type" value="Genomic_DNA"/>
</dbReference>
<protein>
    <submittedName>
        <fullName evidence="3">Tryptophan 7-halogenase</fullName>
    </submittedName>
</protein>
<organism evidence="3 4">
    <name type="scientific">Cognaticolwellia beringensis</name>
    <dbReference type="NCBI Taxonomy" id="1967665"/>
    <lineage>
        <taxon>Bacteria</taxon>
        <taxon>Pseudomonadati</taxon>
        <taxon>Pseudomonadota</taxon>
        <taxon>Gammaproteobacteria</taxon>
        <taxon>Alteromonadales</taxon>
        <taxon>Colwelliaceae</taxon>
        <taxon>Cognaticolwellia</taxon>
    </lineage>
</organism>
<feature type="active site" evidence="1">
    <location>
        <position position="78"/>
    </location>
</feature>
<dbReference type="PANTHER" id="PTHR43747:SF4">
    <property type="entry name" value="FLAVIN-DEPENDENT TRYPTOPHAN HALOGENASE"/>
    <property type="match status" value="1"/>
</dbReference>
<feature type="binding site" evidence="2">
    <location>
        <position position="336"/>
    </location>
    <ligand>
        <name>L-tryptophan</name>
        <dbReference type="ChEBI" id="CHEBI:57912"/>
    </ligand>
</feature>
<dbReference type="SUPFAM" id="SSF51905">
    <property type="entry name" value="FAD/NAD(P)-binding domain"/>
    <property type="match status" value="1"/>
</dbReference>
<keyword evidence="2" id="KW-0285">Flavoprotein</keyword>
<dbReference type="InterPro" id="IPR033856">
    <property type="entry name" value="Trp_halogen"/>
</dbReference>
<sequence>MTNLKTKVVIAGGGTAGWLSAFSLVTRLGSVLDITLIESDQIGTIGVGEATIPTMRTYHRLIGIDEQEFMAETQATFKLGIQFDNWGQQNDSYFHSFGEIGQRSWMAEFHEFWMEAKAQGFGGSLEDYCLELKAAKANKFATQAGNKPVNFAYHFDATAYAHYLRKKSETAGVKREEGFIERVKKDATGNISSLTLSCGKEILGDVFIDCTGFKGLLIGEHLNVGFEDWSHYLAADSAIAVQTKTVEEPRPYTQSIAHRAGWQWRIPLQGRVGNGIVYSSKYLSDDEARSTLMGNLTGEPITEPRLVRFTTGRREKAWHKNCIAIGLSSGFLEPLESTSIHLVTTALLRLMKLFPFSGNSALLAEQYNREVQREAETVRDFIILHYHLTERDDSPFWEHYRTMEIPESLAHRMAIFRENGYAWPDDVNLFRVDSWVQVMMGQGLMPKRHHKGSCVIPTEGLKDQMKALKIRIEKSVEQLPTHSDFIKKYCPVKGI</sequence>
<dbReference type="GO" id="GO:0004497">
    <property type="term" value="F:monooxygenase activity"/>
    <property type="evidence" value="ECO:0007669"/>
    <property type="project" value="InterPro"/>
</dbReference>
<feature type="binding site" evidence="2">
    <location>
        <begin position="13"/>
        <end position="16"/>
    </location>
    <ligand>
        <name>FAD</name>
        <dbReference type="ChEBI" id="CHEBI:57692"/>
    </ligand>
</feature>
<evidence type="ECO:0000313" key="4">
    <source>
        <dbReference type="Proteomes" id="UP000202259"/>
    </source>
</evidence>
<dbReference type="RefSeq" id="WP_081153248.1">
    <property type="nucleotide sequence ID" value="NZ_CP020465.1"/>
</dbReference>
<gene>
    <name evidence="3" type="ORF">B5D82_17130</name>
</gene>
<dbReference type="GO" id="GO:0000166">
    <property type="term" value="F:nucleotide binding"/>
    <property type="evidence" value="ECO:0007669"/>
    <property type="project" value="UniProtKB-KW"/>
</dbReference>
<reference evidence="3 4" key="1">
    <citation type="submission" date="2017-08" db="EMBL/GenBank/DDBJ databases">
        <title>Complete genome of Colwellia sp. NB097-1, a psychrophile bacterium ioslated from Bering Sea.</title>
        <authorList>
            <person name="Chen X."/>
        </authorList>
    </citation>
    <scope>NUCLEOTIDE SEQUENCE [LARGE SCALE GENOMIC DNA]</scope>
    <source>
        <strain evidence="3 4">NB097-1</strain>
    </source>
</reference>
<name>A0A222GBS6_9GAMM</name>
<dbReference type="InterPro" id="IPR006905">
    <property type="entry name" value="Flavin_halogenase"/>
</dbReference>
<keyword evidence="4" id="KW-1185">Reference proteome</keyword>
<proteinExistence type="predicted"/>
<keyword evidence="2" id="KW-0547">Nucleotide-binding</keyword>
<dbReference type="AlphaFoldDB" id="A0A222GBS6"/>
<dbReference type="PANTHER" id="PTHR43747">
    <property type="entry name" value="FAD-BINDING PROTEIN"/>
    <property type="match status" value="1"/>
</dbReference>
<evidence type="ECO:0000313" key="3">
    <source>
        <dbReference type="EMBL" id="ASP49345.1"/>
    </source>
</evidence>
<dbReference type="InterPro" id="IPR036188">
    <property type="entry name" value="FAD/NAD-bd_sf"/>
</dbReference>
<dbReference type="Gene3D" id="3.50.50.60">
    <property type="entry name" value="FAD/NAD(P)-binding domain"/>
    <property type="match status" value="1"/>
</dbReference>
<dbReference type="Proteomes" id="UP000202259">
    <property type="component" value="Chromosome"/>
</dbReference>
<dbReference type="InterPro" id="IPR050816">
    <property type="entry name" value="Flavin-dep_Halogenase_NPB"/>
</dbReference>
<feature type="binding site" evidence="2">
    <location>
        <position position="340"/>
    </location>
    <ligand>
        <name>FAD</name>
        <dbReference type="ChEBI" id="CHEBI:57692"/>
    </ligand>
</feature>
<feature type="binding site" evidence="2">
    <location>
        <position position="78"/>
    </location>
    <ligand>
        <name>7-chloro-L-tryptophan</name>
        <dbReference type="ChEBI" id="CHEBI:58713"/>
    </ligand>
</feature>